<dbReference type="EMBL" id="BGPR01000051">
    <property type="protein sequence ID" value="GBL87056.1"/>
    <property type="molecule type" value="Genomic_DNA"/>
</dbReference>
<accession>A0A4Y2B6Y6</accession>
<evidence type="ECO:0000313" key="2">
    <source>
        <dbReference type="Proteomes" id="UP000499080"/>
    </source>
</evidence>
<dbReference type="Proteomes" id="UP000499080">
    <property type="component" value="Unassembled WGS sequence"/>
</dbReference>
<organism evidence="1 2">
    <name type="scientific">Araneus ventricosus</name>
    <name type="common">Orbweaver spider</name>
    <name type="synonym">Epeira ventricosa</name>
    <dbReference type="NCBI Taxonomy" id="182803"/>
    <lineage>
        <taxon>Eukaryota</taxon>
        <taxon>Metazoa</taxon>
        <taxon>Ecdysozoa</taxon>
        <taxon>Arthropoda</taxon>
        <taxon>Chelicerata</taxon>
        <taxon>Arachnida</taxon>
        <taxon>Araneae</taxon>
        <taxon>Araneomorphae</taxon>
        <taxon>Entelegynae</taxon>
        <taxon>Araneoidea</taxon>
        <taxon>Araneidae</taxon>
        <taxon>Araneus</taxon>
    </lineage>
</organism>
<protein>
    <submittedName>
        <fullName evidence="1">Uncharacterized protein</fullName>
    </submittedName>
</protein>
<name>A0A4Y2B6Y6_ARAVE</name>
<evidence type="ECO:0000313" key="1">
    <source>
        <dbReference type="EMBL" id="GBL87056.1"/>
    </source>
</evidence>
<sequence length="118" mass="13690">MHNRLISKPHKKYRTAVEDYLKLQNPKIHQNAVHDCSHFLNCMNKKSTSVINRVNHQRVKEVLKNRAILASIIQTNILRSARNCLAGHRDSGILKEDSKENEENFRAALRFRTEAGIF</sequence>
<comment type="caution">
    <text evidence="1">The sequence shown here is derived from an EMBL/GenBank/DDBJ whole genome shotgun (WGS) entry which is preliminary data.</text>
</comment>
<reference evidence="1 2" key="1">
    <citation type="journal article" date="2019" name="Sci. Rep.">
        <title>Orb-weaving spider Araneus ventricosus genome elucidates the spidroin gene catalogue.</title>
        <authorList>
            <person name="Kono N."/>
            <person name="Nakamura H."/>
            <person name="Ohtoshi R."/>
            <person name="Moran D.A.P."/>
            <person name="Shinohara A."/>
            <person name="Yoshida Y."/>
            <person name="Fujiwara M."/>
            <person name="Mori M."/>
            <person name="Tomita M."/>
            <person name="Arakawa K."/>
        </authorList>
    </citation>
    <scope>NUCLEOTIDE SEQUENCE [LARGE SCALE GENOMIC DNA]</scope>
</reference>
<gene>
    <name evidence="1" type="ORF">AVEN_218754_1</name>
</gene>
<proteinExistence type="predicted"/>
<keyword evidence="2" id="KW-1185">Reference proteome</keyword>
<dbReference type="AlphaFoldDB" id="A0A4Y2B6Y6"/>